<dbReference type="PANTHER" id="PTHR12083:SF9">
    <property type="entry name" value="BIFUNCTIONAL POLYNUCLEOTIDE PHOSPHATASE_KINASE"/>
    <property type="match status" value="1"/>
</dbReference>
<dbReference type="SUPFAM" id="SSF56784">
    <property type="entry name" value="HAD-like"/>
    <property type="match status" value="1"/>
</dbReference>
<evidence type="ECO:0000256" key="1">
    <source>
        <dbReference type="SAM" id="MobiDB-lite"/>
    </source>
</evidence>
<dbReference type="RefSeq" id="XP_007413139.1">
    <property type="nucleotide sequence ID" value="XM_007413077.1"/>
</dbReference>
<name>F4RVC5_MELLP</name>
<dbReference type="GO" id="GO:0003690">
    <property type="term" value="F:double-stranded DNA binding"/>
    <property type="evidence" value="ECO:0007669"/>
    <property type="project" value="TreeGrafter"/>
</dbReference>
<dbReference type="Proteomes" id="UP000001072">
    <property type="component" value="Unassembled WGS sequence"/>
</dbReference>
<proteinExistence type="predicted"/>
<dbReference type="GO" id="GO:0046403">
    <property type="term" value="F:polynucleotide 3'-phosphatase activity"/>
    <property type="evidence" value="ECO:0007669"/>
    <property type="project" value="TreeGrafter"/>
</dbReference>
<dbReference type="InParanoid" id="F4RVC5"/>
<dbReference type="Pfam" id="PF08645">
    <property type="entry name" value="PNK3P"/>
    <property type="match status" value="1"/>
</dbReference>
<evidence type="ECO:0000313" key="2">
    <source>
        <dbReference type="EMBL" id="EGG03692.1"/>
    </source>
</evidence>
<feature type="compositionally biased region" description="Polar residues" evidence="1">
    <location>
        <begin position="1"/>
        <end position="15"/>
    </location>
</feature>
<dbReference type="STRING" id="747676.F4RVC5"/>
<dbReference type="Gene3D" id="3.40.50.1000">
    <property type="entry name" value="HAD superfamily/HAD-like"/>
    <property type="match status" value="1"/>
</dbReference>
<dbReference type="InterPro" id="IPR013954">
    <property type="entry name" value="PNK3P"/>
</dbReference>
<dbReference type="NCBIfam" id="TIGR01662">
    <property type="entry name" value="HAD-SF-IIIA"/>
    <property type="match status" value="1"/>
</dbReference>
<sequence length="442" mass="50845">MSLQQSHLSTPNSTTTKRKRTSPPDQKDRKLTPLAPIFQKHQLNFQWLSIINESCIHGTYGNPIPTQKIAAFDLDSTLITTKSGNTFPRNSDDWKLWNPIIPKKLHQLNQDGYTILLISNQKTNAKQSAEFDQKLPKLAKALNVPFRIFAARKDDVYRKPRTGIWEEFIKNWNGNLEPDKEQSFYVGDAAGRPSRGSIKADFSDTDRKWALNLDIPFFTPEEFFLNQSKRQDYVLKGFDPTKYDHDQPAWIPETSIIAYEPISSSLENVKKLQSNEIPKKLEIVLFVGPPAIGKSQFYKTHFEPKGYEHINQDKLKTFEKCLKSVKESIQCSKSCVIDNTNPSESTRHQYIKLSQDLGCSIRCIHFDSSIDLSLHNNVYRAFYGEKDAEGNRRHLLPGLAFGSYLKRFETPLVQEGFGEVALVRFRFVGKDVGRKKWEMYLT</sequence>
<dbReference type="FunCoup" id="F4RVC5">
    <property type="interactions" value="148"/>
</dbReference>
<evidence type="ECO:0000313" key="3">
    <source>
        <dbReference type="Proteomes" id="UP000001072"/>
    </source>
</evidence>
<dbReference type="NCBIfam" id="TIGR01664">
    <property type="entry name" value="DNA-3'-Pase"/>
    <property type="match status" value="1"/>
</dbReference>
<dbReference type="Gene3D" id="3.40.50.300">
    <property type="entry name" value="P-loop containing nucleotide triphosphate hydrolases"/>
    <property type="match status" value="1"/>
</dbReference>
<dbReference type="Pfam" id="PF13671">
    <property type="entry name" value="AAA_33"/>
    <property type="match status" value="1"/>
</dbReference>
<dbReference type="GO" id="GO:0046404">
    <property type="term" value="F:ATP-dependent polydeoxyribonucleotide 5'-hydroxyl-kinase activity"/>
    <property type="evidence" value="ECO:0007669"/>
    <property type="project" value="TreeGrafter"/>
</dbReference>
<dbReference type="HOGENOM" id="CLU_014938_3_1_1"/>
<dbReference type="InterPro" id="IPR036412">
    <property type="entry name" value="HAD-like_sf"/>
</dbReference>
<dbReference type="GeneID" id="18935393"/>
<dbReference type="eggNOG" id="KOG2134">
    <property type="taxonomic scope" value="Eukaryota"/>
</dbReference>
<dbReference type="EMBL" id="GL883123">
    <property type="protein sequence ID" value="EGG03692.1"/>
    <property type="molecule type" value="Genomic_DNA"/>
</dbReference>
<organism evidence="3">
    <name type="scientific">Melampsora larici-populina (strain 98AG31 / pathotype 3-4-7)</name>
    <name type="common">Poplar leaf rust fungus</name>
    <dbReference type="NCBI Taxonomy" id="747676"/>
    <lineage>
        <taxon>Eukaryota</taxon>
        <taxon>Fungi</taxon>
        <taxon>Dikarya</taxon>
        <taxon>Basidiomycota</taxon>
        <taxon>Pucciniomycotina</taxon>
        <taxon>Pucciniomycetes</taxon>
        <taxon>Pucciniales</taxon>
        <taxon>Melampsoraceae</taxon>
        <taxon>Melampsora</taxon>
    </lineage>
</organism>
<dbReference type="SUPFAM" id="SSF52540">
    <property type="entry name" value="P-loop containing nucleoside triphosphate hydrolases"/>
    <property type="match status" value="1"/>
</dbReference>
<accession>F4RVC5</accession>
<dbReference type="InterPro" id="IPR006549">
    <property type="entry name" value="HAD-SF_hydro_IIIA"/>
</dbReference>
<keyword evidence="3" id="KW-1185">Reference proteome</keyword>
<dbReference type="FunFam" id="3.40.50.300:FF:000737">
    <property type="entry name" value="Bifunctional polynucleotide phosphatase/kinase"/>
    <property type="match status" value="1"/>
</dbReference>
<dbReference type="KEGG" id="mlr:MELLADRAFT_89991"/>
<gene>
    <name evidence="2" type="ORF">MELLADRAFT_89991</name>
</gene>
<dbReference type="AlphaFoldDB" id="F4RVC5"/>
<feature type="region of interest" description="Disordered" evidence="1">
    <location>
        <begin position="1"/>
        <end position="31"/>
    </location>
</feature>
<protein>
    <recommendedName>
        <fullName evidence="4">Polynucleotide kinase 3'-phosphatase</fullName>
    </recommendedName>
</protein>
<dbReference type="VEuPathDB" id="FungiDB:MELLADRAFT_89991"/>
<dbReference type="PANTHER" id="PTHR12083">
    <property type="entry name" value="BIFUNCTIONAL POLYNUCLEOTIDE PHOSPHATASE/KINASE"/>
    <property type="match status" value="1"/>
</dbReference>
<reference evidence="3" key="1">
    <citation type="journal article" date="2011" name="Proc. Natl. Acad. Sci. U.S.A.">
        <title>Obligate biotrophy features unraveled by the genomic analysis of rust fungi.</title>
        <authorList>
            <person name="Duplessis S."/>
            <person name="Cuomo C.A."/>
            <person name="Lin Y.-C."/>
            <person name="Aerts A."/>
            <person name="Tisserant E."/>
            <person name="Veneault-Fourrey C."/>
            <person name="Joly D.L."/>
            <person name="Hacquard S."/>
            <person name="Amselem J."/>
            <person name="Cantarel B.L."/>
            <person name="Chiu R."/>
            <person name="Coutinho P.M."/>
            <person name="Feau N."/>
            <person name="Field M."/>
            <person name="Frey P."/>
            <person name="Gelhaye E."/>
            <person name="Goldberg J."/>
            <person name="Grabherr M.G."/>
            <person name="Kodira C.D."/>
            <person name="Kohler A."/>
            <person name="Kuees U."/>
            <person name="Lindquist E.A."/>
            <person name="Lucas S.M."/>
            <person name="Mago R."/>
            <person name="Mauceli E."/>
            <person name="Morin E."/>
            <person name="Murat C."/>
            <person name="Pangilinan J.L."/>
            <person name="Park R."/>
            <person name="Pearson M."/>
            <person name="Quesneville H."/>
            <person name="Rouhier N."/>
            <person name="Sakthikumar S."/>
            <person name="Salamov A.A."/>
            <person name="Schmutz J."/>
            <person name="Selles B."/>
            <person name="Shapiro H."/>
            <person name="Tanguay P."/>
            <person name="Tuskan G.A."/>
            <person name="Henrissat B."/>
            <person name="Van de Peer Y."/>
            <person name="Rouze P."/>
            <person name="Ellis J.G."/>
            <person name="Dodds P.N."/>
            <person name="Schein J.E."/>
            <person name="Zhong S."/>
            <person name="Hamelin R.C."/>
            <person name="Grigoriev I.V."/>
            <person name="Szabo L.J."/>
            <person name="Martin F."/>
        </authorList>
    </citation>
    <scope>NUCLEOTIDE SEQUENCE [LARGE SCALE GENOMIC DNA]</scope>
    <source>
        <strain evidence="3">98AG31 / pathotype 3-4-7</strain>
    </source>
</reference>
<dbReference type="InterPro" id="IPR023214">
    <property type="entry name" value="HAD_sf"/>
</dbReference>
<evidence type="ECO:0008006" key="4">
    <source>
        <dbReference type="Google" id="ProtNLM"/>
    </source>
</evidence>
<dbReference type="OrthoDB" id="19045at2759"/>
<dbReference type="InterPro" id="IPR006551">
    <property type="entry name" value="Polynucleotide_phosphatase"/>
</dbReference>
<dbReference type="GO" id="GO:0006281">
    <property type="term" value="P:DNA repair"/>
    <property type="evidence" value="ECO:0007669"/>
    <property type="project" value="TreeGrafter"/>
</dbReference>
<dbReference type="InterPro" id="IPR027417">
    <property type="entry name" value="P-loop_NTPase"/>
</dbReference>